<feature type="transmembrane region" description="Helical" evidence="1">
    <location>
        <begin position="65"/>
        <end position="85"/>
    </location>
</feature>
<accession>A0AAI8Z623</accession>
<protein>
    <submittedName>
        <fullName evidence="2">Uncharacterized protein</fullName>
    </submittedName>
</protein>
<sequence length="104" mass="11677">MSTTALSNATRALRTYAKLPLTTTTKRTLATTTRLNKPLHITGRIEGLHRPDENDNTPLHWSDKAFLLLAGVGAVYLGYLAVGEIKEVTWPWMKEKVEKAEEKK</sequence>
<dbReference type="AlphaFoldDB" id="A0AAI8Z623"/>
<keyword evidence="3" id="KW-1185">Reference proteome</keyword>
<dbReference type="EMBL" id="CAVMBE010000077">
    <property type="protein sequence ID" value="CAK4033041.1"/>
    <property type="molecule type" value="Genomic_DNA"/>
</dbReference>
<keyword evidence="1" id="KW-0812">Transmembrane</keyword>
<organism evidence="2 3">
    <name type="scientific">Lecanosticta acicola</name>
    <dbReference type="NCBI Taxonomy" id="111012"/>
    <lineage>
        <taxon>Eukaryota</taxon>
        <taxon>Fungi</taxon>
        <taxon>Dikarya</taxon>
        <taxon>Ascomycota</taxon>
        <taxon>Pezizomycotina</taxon>
        <taxon>Dothideomycetes</taxon>
        <taxon>Dothideomycetidae</taxon>
        <taxon>Mycosphaerellales</taxon>
        <taxon>Mycosphaerellaceae</taxon>
        <taxon>Lecanosticta</taxon>
    </lineage>
</organism>
<gene>
    <name evidence="2" type="ORF">LECACI_7A008199</name>
</gene>
<comment type="caution">
    <text evidence="2">The sequence shown here is derived from an EMBL/GenBank/DDBJ whole genome shotgun (WGS) entry which is preliminary data.</text>
</comment>
<evidence type="ECO:0000256" key="1">
    <source>
        <dbReference type="SAM" id="Phobius"/>
    </source>
</evidence>
<evidence type="ECO:0000313" key="3">
    <source>
        <dbReference type="Proteomes" id="UP001296104"/>
    </source>
</evidence>
<evidence type="ECO:0000313" key="2">
    <source>
        <dbReference type="EMBL" id="CAK4033041.1"/>
    </source>
</evidence>
<proteinExistence type="predicted"/>
<keyword evidence="1" id="KW-0472">Membrane</keyword>
<reference evidence="2" key="1">
    <citation type="submission" date="2023-11" db="EMBL/GenBank/DDBJ databases">
        <authorList>
            <person name="Alioto T."/>
            <person name="Alioto T."/>
            <person name="Gomez Garrido J."/>
        </authorList>
    </citation>
    <scope>NUCLEOTIDE SEQUENCE</scope>
</reference>
<dbReference type="Proteomes" id="UP001296104">
    <property type="component" value="Unassembled WGS sequence"/>
</dbReference>
<name>A0AAI8Z623_9PEZI</name>
<keyword evidence="1" id="KW-1133">Transmembrane helix</keyword>